<organism evidence="2 3">
    <name type="scientific">Cellulomonas edaphi</name>
    <dbReference type="NCBI Taxonomy" id="3053468"/>
    <lineage>
        <taxon>Bacteria</taxon>
        <taxon>Bacillati</taxon>
        <taxon>Actinomycetota</taxon>
        <taxon>Actinomycetes</taxon>
        <taxon>Micrococcales</taxon>
        <taxon>Cellulomonadaceae</taxon>
        <taxon>Cellulomonas</taxon>
    </lineage>
</organism>
<accession>A0ABT7S478</accession>
<protein>
    <submittedName>
        <fullName evidence="2">M15 family metallopeptidase</fullName>
    </submittedName>
</protein>
<dbReference type="RefSeq" id="WP_289445185.1">
    <property type="nucleotide sequence ID" value="NZ_JAUCGR010000001.1"/>
</dbReference>
<evidence type="ECO:0000313" key="3">
    <source>
        <dbReference type="Proteomes" id="UP001321453"/>
    </source>
</evidence>
<dbReference type="InterPro" id="IPR052179">
    <property type="entry name" value="DD-CPase-like"/>
</dbReference>
<keyword evidence="3" id="KW-1185">Reference proteome</keyword>
<evidence type="ECO:0000313" key="2">
    <source>
        <dbReference type="EMBL" id="MDM7830319.1"/>
    </source>
</evidence>
<name>A0ABT7S478_9CELL</name>
<evidence type="ECO:0000259" key="1">
    <source>
        <dbReference type="Pfam" id="PF02557"/>
    </source>
</evidence>
<dbReference type="CDD" id="cd14814">
    <property type="entry name" value="Peptidase_M15"/>
    <property type="match status" value="1"/>
</dbReference>
<reference evidence="2 3" key="1">
    <citation type="submission" date="2023-06" db="EMBL/GenBank/DDBJ databases">
        <title>Cellulomonas sp. MW9 Whole genome sequence.</title>
        <authorList>
            <person name="Park S."/>
        </authorList>
    </citation>
    <scope>NUCLEOTIDE SEQUENCE [LARGE SCALE GENOMIC DNA]</scope>
    <source>
        <strain evidence="2 3">MW9</strain>
    </source>
</reference>
<dbReference type="Gene3D" id="3.30.1380.10">
    <property type="match status" value="1"/>
</dbReference>
<feature type="domain" description="D-alanyl-D-alanine carboxypeptidase-like core" evidence="1">
    <location>
        <begin position="121"/>
        <end position="217"/>
    </location>
</feature>
<sequence>MDGISALTARIAQIQTQIGSLQTAQAVAPAQVSQPVGASSGSSGAAFAQALADATAQTAAAQPVAAAPRAAAPSAGTDRTAGSTAVDATGVPLVLKKFGNGHVPASALSNVAGTDAVLWAPAARALEDLRAAAAKDGVSIGINDSYRSYERQEAMVKTKGLYGHGGLAAQPGTSMHGWGVATDLHLDARALSWMKAHADDYGFVDNVAGESWHWQWKPGA</sequence>
<dbReference type="Pfam" id="PF02557">
    <property type="entry name" value="VanY"/>
    <property type="match status" value="1"/>
</dbReference>
<comment type="caution">
    <text evidence="2">The sequence shown here is derived from an EMBL/GenBank/DDBJ whole genome shotgun (WGS) entry which is preliminary data.</text>
</comment>
<proteinExistence type="predicted"/>
<dbReference type="SUPFAM" id="SSF55166">
    <property type="entry name" value="Hedgehog/DD-peptidase"/>
    <property type="match status" value="1"/>
</dbReference>
<gene>
    <name evidence="2" type="ORF">QRT05_03160</name>
</gene>
<dbReference type="PANTHER" id="PTHR34385:SF1">
    <property type="entry name" value="PEPTIDOGLYCAN L-ALANYL-D-GLUTAMATE ENDOPEPTIDASE CWLK"/>
    <property type="match status" value="1"/>
</dbReference>
<dbReference type="EMBL" id="JAUCGR010000001">
    <property type="protein sequence ID" value="MDM7830319.1"/>
    <property type="molecule type" value="Genomic_DNA"/>
</dbReference>
<dbReference type="Proteomes" id="UP001321453">
    <property type="component" value="Unassembled WGS sequence"/>
</dbReference>
<dbReference type="InterPro" id="IPR009045">
    <property type="entry name" value="Zn_M74/Hedgehog-like"/>
</dbReference>
<dbReference type="InterPro" id="IPR003709">
    <property type="entry name" value="VanY-like_core_dom"/>
</dbReference>
<dbReference type="PANTHER" id="PTHR34385">
    <property type="entry name" value="D-ALANYL-D-ALANINE CARBOXYPEPTIDASE"/>
    <property type="match status" value="1"/>
</dbReference>